<proteinExistence type="predicted"/>
<organism evidence="2 3">
    <name type="scientific">Phormidium tenue NIES-30</name>
    <dbReference type="NCBI Taxonomy" id="549789"/>
    <lineage>
        <taxon>Bacteria</taxon>
        <taxon>Bacillati</taxon>
        <taxon>Cyanobacteriota</taxon>
        <taxon>Cyanophyceae</taxon>
        <taxon>Oscillatoriophycideae</taxon>
        <taxon>Oscillatoriales</taxon>
        <taxon>Oscillatoriaceae</taxon>
        <taxon>Phormidium</taxon>
    </lineage>
</organism>
<dbReference type="Proteomes" id="UP000185557">
    <property type="component" value="Unassembled WGS sequence"/>
</dbReference>
<sequence length="163" mass="18929">MFAHIIRRGLFVAGMLLLAYYVYPRMGGFTERLAQTGGKLFGFFPLVWLDNQWVHGAILLFCALWLYRYLEGFSEELAIARYRSLSQVISCAARWLIAMVLWLILVLLEPVLMFKALTTWTALPMWLVWVIVVVFFFLATGLGLRYPAYIVASVREQIIRERL</sequence>
<accession>A0A1U7J7L3</accession>
<gene>
    <name evidence="2" type="ORF">NIES30_08125</name>
</gene>
<comment type="caution">
    <text evidence="2">The sequence shown here is derived from an EMBL/GenBank/DDBJ whole genome shotgun (WGS) entry which is preliminary data.</text>
</comment>
<keyword evidence="3" id="KW-1185">Reference proteome</keyword>
<keyword evidence="1" id="KW-0812">Transmembrane</keyword>
<evidence type="ECO:0000313" key="3">
    <source>
        <dbReference type="Proteomes" id="UP000185557"/>
    </source>
</evidence>
<feature type="transmembrane region" description="Helical" evidence="1">
    <location>
        <begin position="126"/>
        <end position="152"/>
    </location>
</feature>
<dbReference type="EMBL" id="MRCG01000004">
    <property type="protein sequence ID" value="OKH49120.1"/>
    <property type="molecule type" value="Genomic_DNA"/>
</dbReference>
<dbReference type="RefSeq" id="WP_073607903.1">
    <property type="nucleotide sequence ID" value="NZ_MRCG01000004.1"/>
</dbReference>
<dbReference type="OrthoDB" id="582203at2"/>
<feature type="transmembrane region" description="Helical" evidence="1">
    <location>
        <begin position="91"/>
        <end position="114"/>
    </location>
</feature>
<keyword evidence="1" id="KW-0472">Membrane</keyword>
<feature type="transmembrane region" description="Helical" evidence="1">
    <location>
        <begin position="5"/>
        <end position="23"/>
    </location>
</feature>
<keyword evidence="1" id="KW-1133">Transmembrane helix</keyword>
<evidence type="ECO:0000256" key="1">
    <source>
        <dbReference type="SAM" id="Phobius"/>
    </source>
</evidence>
<name>A0A1U7J7L3_9CYAN</name>
<protein>
    <submittedName>
        <fullName evidence="2">Uncharacterized protein</fullName>
    </submittedName>
</protein>
<dbReference type="STRING" id="549789.NIES30_08125"/>
<dbReference type="AlphaFoldDB" id="A0A1U7J7L3"/>
<reference evidence="2 3" key="1">
    <citation type="submission" date="2016-11" db="EMBL/GenBank/DDBJ databases">
        <title>Draft Genome Sequences of Nine Cyanobacterial Strains from Diverse Habitats.</title>
        <authorList>
            <person name="Zhu T."/>
            <person name="Hou S."/>
            <person name="Lu X."/>
            <person name="Hess W.R."/>
        </authorList>
    </citation>
    <scope>NUCLEOTIDE SEQUENCE [LARGE SCALE GENOMIC DNA]</scope>
    <source>
        <strain evidence="2 3">NIES-30</strain>
    </source>
</reference>
<evidence type="ECO:0000313" key="2">
    <source>
        <dbReference type="EMBL" id="OKH49120.1"/>
    </source>
</evidence>
<feature type="transmembrane region" description="Helical" evidence="1">
    <location>
        <begin position="53"/>
        <end position="70"/>
    </location>
</feature>